<dbReference type="AlphaFoldDB" id="A0A8H5IG40"/>
<evidence type="ECO:0000256" key="3">
    <source>
        <dbReference type="ARBA" id="ARBA00023204"/>
    </source>
</evidence>
<dbReference type="SUPFAM" id="SSF52141">
    <property type="entry name" value="Uracil-DNA glycosylase-like"/>
    <property type="match status" value="1"/>
</dbReference>
<feature type="domain" description="Uracil-DNA glycosylase-like" evidence="5">
    <location>
        <begin position="75"/>
        <end position="254"/>
    </location>
</feature>
<protein>
    <submittedName>
        <fullName evidence="6">DNA glycosylase</fullName>
    </submittedName>
</protein>
<name>A0A8H5IG40_9HYPO</name>
<evidence type="ECO:0000256" key="1">
    <source>
        <dbReference type="ARBA" id="ARBA00022763"/>
    </source>
</evidence>
<evidence type="ECO:0000259" key="5">
    <source>
        <dbReference type="Pfam" id="PF03167"/>
    </source>
</evidence>
<dbReference type="PANTHER" id="PTHR12159">
    <property type="entry name" value="G/T AND G/U MISMATCH-SPECIFIC DNA GLYCOSYLASE"/>
    <property type="match status" value="1"/>
</dbReference>
<keyword evidence="1" id="KW-0227">DNA damage</keyword>
<sequence length="274" mass="30741">MEVPRRSSRLTRVSKPSIKTSSDSEASIPSRVKRARPASISCSISKRHERQPHRSQAGLKKYAHLPLLRDTLVPNLICVFVGMNPGVQTATVGHAYAHPSNHFWRLLHKSGCTDRRCLPEEDGDLPRLYAMGNTNLVGRPSKTTSELSKQEMAEGTPILEDKIRTYKPEAVCFVGKGIWEAVWRWRYGRDPTKQEFRYGWQDETENLGRSKAGVQEQDNCGGVWDGAKVFVATSTSGLAAHLSMQEKEAIWNDLGVWVKKRRAERTGAVAMPTE</sequence>
<dbReference type="Pfam" id="PF03167">
    <property type="entry name" value="UDG"/>
    <property type="match status" value="1"/>
</dbReference>
<dbReference type="InterPro" id="IPR005122">
    <property type="entry name" value="Uracil-DNA_glycosylase-like"/>
</dbReference>
<dbReference type="GO" id="GO:0008263">
    <property type="term" value="F:pyrimidine-specific mismatch base pair DNA N-glycosylase activity"/>
    <property type="evidence" value="ECO:0007669"/>
    <property type="project" value="TreeGrafter"/>
</dbReference>
<reference evidence="6 7" key="1">
    <citation type="submission" date="2020-05" db="EMBL/GenBank/DDBJ databases">
        <title>Identification and distribution of gene clusters putatively required for synthesis of sphingolipid metabolism inhibitors in phylogenetically diverse species of the filamentous fungus Fusarium.</title>
        <authorList>
            <person name="Kim H.-S."/>
            <person name="Busman M."/>
            <person name="Brown D.W."/>
            <person name="Divon H."/>
            <person name="Uhlig S."/>
            <person name="Proctor R.H."/>
        </authorList>
    </citation>
    <scope>NUCLEOTIDE SEQUENCE [LARGE SCALE GENOMIC DNA]</scope>
    <source>
        <strain evidence="6 7">NRRL 53147</strain>
    </source>
</reference>
<keyword evidence="2" id="KW-0378">Hydrolase</keyword>
<evidence type="ECO:0000256" key="2">
    <source>
        <dbReference type="ARBA" id="ARBA00022801"/>
    </source>
</evidence>
<keyword evidence="7" id="KW-1185">Reference proteome</keyword>
<dbReference type="FunFam" id="3.40.470.10:FF:000010">
    <property type="entry name" value="G/U mismatch-specific DNA glycosylase"/>
    <property type="match status" value="1"/>
</dbReference>
<evidence type="ECO:0000313" key="7">
    <source>
        <dbReference type="Proteomes" id="UP000522262"/>
    </source>
</evidence>
<dbReference type="GO" id="GO:0006285">
    <property type="term" value="P:base-excision repair, AP site formation"/>
    <property type="evidence" value="ECO:0007669"/>
    <property type="project" value="InterPro"/>
</dbReference>
<keyword evidence="3" id="KW-0234">DNA repair</keyword>
<dbReference type="Gene3D" id="3.40.470.10">
    <property type="entry name" value="Uracil-DNA glycosylase-like domain"/>
    <property type="match status" value="1"/>
</dbReference>
<evidence type="ECO:0000313" key="6">
    <source>
        <dbReference type="EMBL" id="KAF5536342.1"/>
    </source>
</evidence>
<dbReference type="Proteomes" id="UP000522262">
    <property type="component" value="Unassembled WGS sequence"/>
</dbReference>
<comment type="caution">
    <text evidence="6">The sequence shown here is derived from an EMBL/GenBank/DDBJ whole genome shotgun (WGS) entry which is preliminary data.</text>
</comment>
<dbReference type="CDD" id="cd10028">
    <property type="entry name" value="UDG-F2_TDG_MUG"/>
    <property type="match status" value="1"/>
</dbReference>
<gene>
    <name evidence="6" type="ORF">FMEXI_10361</name>
</gene>
<evidence type="ECO:0000256" key="4">
    <source>
        <dbReference type="SAM" id="MobiDB-lite"/>
    </source>
</evidence>
<proteinExistence type="predicted"/>
<dbReference type="GO" id="GO:0004844">
    <property type="term" value="F:uracil DNA N-glycosylase activity"/>
    <property type="evidence" value="ECO:0007669"/>
    <property type="project" value="TreeGrafter"/>
</dbReference>
<dbReference type="InterPro" id="IPR015637">
    <property type="entry name" value="MUG/TDG"/>
</dbReference>
<feature type="region of interest" description="Disordered" evidence="4">
    <location>
        <begin position="1"/>
        <end position="57"/>
    </location>
</feature>
<feature type="compositionally biased region" description="Polar residues" evidence="4">
    <location>
        <begin position="17"/>
        <end position="27"/>
    </location>
</feature>
<accession>A0A8H5IG40</accession>
<dbReference type="EMBL" id="JAAOAM010000258">
    <property type="protein sequence ID" value="KAF5536342.1"/>
    <property type="molecule type" value="Genomic_DNA"/>
</dbReference>
<organism evidence="6 7">
    <name type="scientific">Fusarium mexicanum</name>
    <dbReference type="NCBI Taxonomy" id="751941"/>
    <lineage>
        <taxon>Eukaryota</taxon>
        <taxon>Fungi</taxon>
        <taxon>Dikarya</taxon>
        <taxon>Ascomycota</taxon>
        <taxon>Pezizomycotina</taxon>
        <taxon>Sordariomycetes</taxon>
        <taxon>Hypocreomycetidae</taxon>
        <taxon>Hypocreales</taxon>
        <taxon>Nectriaceae</taxon>
        <taxon>Fusarium</taxon>
        <taxon>Fusarium fujikuroi species complex</taxon>
    </lineage>
</organism>
<dbReference type="PANTHER" id="PTHR12159:SF9">
    <property type="entry name" value="G_T MISMATCH-SPECIFIC THYMINE DNA GLYCOSYLASE"/>
    <property type="match status" value="1"/>
</dbReference>
<dbReference type="InterPro" id="IPR036895">
    <property type="entry name" value="Uracil-DNA_glycosylase-like_sf"/>
</dbReference>